<keyword evidence="8" id="KW-1185">Reference proteome</keyword>
<dbReference type="Pfam" id="PF04117">
    <property type="entry name" value="Mpv17_PMP22"/>
    <property type="match status" value="1"/>
</dbReference>
<sequence length="191" mass="20556">MITAGILSFLQEVIANHVAGVPFQTSKYSPPLERALAAAKVNGRAIKMALYGSLISAPLNHVLVGTLQKMFAGKTGTKDRVLQLLAGNLFVAPIQATVYLASMAVINGATSIDSIKAFVAKGMMPMLKILWVSSPTATIFAQTLLPHELWVPFFNVVSLSVGTFFSVKVKRTQLASARKAKKPQTKDDKEL</sequence>
<accession>A0A0C3BMJ8</accession>
<protein>
    <recommendedName>
        <fullName evidence="9">Integral membrane protein</fullName>
    </recommendedName>
</protein>
<evidence type="ECO:0000256" key="3">
    <source>
        <dbReference type="ARBA" id="ARBA00022692"/>
    </source>
</evidence>
<evidence type="ECO:0000256" key="1">
    <source>
        <dbReference type="ARBA" id="ARBA00004141"/>
    </source>
</evidence>
<evidence type="ECO:0000256" key="6">
    <source>
        <dbReference type="RuleBase" id="RU363053"/>
    </source>
</evidence>
<reference evidence="7 8" key="1">
    <citation type="submission" date="2014-04" db="EMBL/GenBank/DDBJ databases">
        <authorList>
            <consortium name="DOE Joint Genome Institute"/>
            <person name="Kuo A."/>
            <person name="Zuccaro A."/>
            <person name="Kohler A."/>
            <person name="Nagy L.G."/>
            <person name="Floudas D."/>
            <person name="Copeland A."/>
            <person name="Barry K.W."/>
            <person name="Cichocki N."/>
            <person name="Veneault-Fourrey C."/>
            <person name="LaButti K."/>
            <person name="Lindquist E.A."/>
            <person name="Lipzen A."/>
            <person name="Lundell T."/>
            <person name="Morin E."/>
            <person name="Murat C."/>
            <person name="Sun H."/>
            <person name="Tunlid A."/>
            <person name="Henrissat B."/>
            <person name="Grigoriev I.V."/>
            <person name="Hibbett D.S."/>
            <person name="Martin F."/>
            <person name="Nordberg H.P."/>
            <person name="Cantor M.N."/>
            <person name="Hua S.X."/>
        </authorList>
    </citation>
    <scope>NUCLEOTIDE SEQUENCE [LARGE SCALE GENOMIC DNA]</scope>
    <source>
        <strain evidence="7 8">MAFF 305830</strain>
    </source>
</reference>
<proteinExistence type="inferred from homology"/>
<feature type="transmembrane region" description="Helical" evidence="6">
    <location>
        <begin position="151"/>
        <end position="169"/>
    </location>
</feature>
<comment type="subcellular location">
    <subcellularLocation>
        <location evidence="1">Membrane</location>
        <topology evidence="1">Multi-pass membrane protein</topology>
    </subcellularLocation>
</comment>
<evidence type="ECO:0000256" key="5">
    <source>
        <dbReference type="ARBA" id="ARBA00023136"/>
    </source>
</evidence>
<dbReference type="STRING" id="933852.A0A0C3BMJ8"/>
<evidence type="ECO:0000313" key="8">
    <source>
        <dbReference type="Proteomes" id="UP000054097"/>
    </source>
</evidence>
<dbReference type="AlphaFoldDB" id="A0A0C3BMJ8"/>
<keyword evidence="3 6" id="KW-0812">Transmembrane</keyword>
<comment type="similarity">
    <text evidence="2 6">Belongs to the peroxisomal membrane protein PXMP2/4 family.</text>
</comment>
<evidence type="ECO:0000313" key="7">
    <source>
        <dbReference type="EMBL" id="KIM32636.1"/>
    </source>
</evidence>
<keyword evidence="4 6" id="KW-1133">Transmembrane helix</keyword>
<dbReference type="InterPro" id="IPR007248">
    <property type="entry name" value="Mpv17_PMP22"/>
</dbReference>
<evidence type="ECO:0000256" key="4">
    <source>
        <dbReference type="ARBA" id="ARBA00022989"/>
    </source>
</evidence>
<dbReference type="PANTHER" id="PTHR11266:SF93">
    <property type="entry name" value="INTEGRAL MEMBRANE PROTEIN 25D9-6"/>
    <property type="match status" value="1"/>
</dbReference>
<keyword evidence="5 6" id="KW-0472">Membrane</keyword>
<dbReference type="HOGENOM" id="CLU_066033_1_0_1"/>
<reference evidence="8" key="2">
    <citation type="submission" date="2015-01" db="EMBL/GenBank/DDBJ databases">
        <title>Evolutionary Origins and Diversification of the Mycorrhizal Mutualists.</title>
        <authorList>
            <consortium name="DOE Joint Genome Institute"/>
            <consortium name="Mycorrhizal Genomics Consortium"/>
            <person name="Kohler A."/>
            <person name="Kuo A."/>
            <person name="Nagy L.G."/>
            <person name="Floudas D."/>
            <person name="Copeland A."/>
            <person name="Barry K.W."/>
            <person name="Cichocki N."/>
            <person name="Veneault-Fourrey C."/>
            <person name="LaButti K."/>
            <person name="Lindquist E.A."/>
            <person name="Lipzen A."/>
            <person name="Lundell T."/>
            <person name="Morin E."/>
            <person name="Murat C."/>
            <person name="Riley R."/>
            <person name="Ohm R."/>
            <person name="Sun H."/>
            <person name="Tunlid A."/>
            <person name="Henrissat B."/>
            <person name="Grigoriev I.V."/>
            <person name="Hibbett D.S."/>
            <person name="Martin F."/>
        </authorList>
    </citation>
    <scope>NUCLEOTIDE SEQUENCE [LARGE SCALE GENOMIC DNA]</scope>
    <source>
        <strain evidence="8">MAFF 305830</strain>
    </source>
</reference>
<dbReference type="PANTHER" id="PTHR11266">
    <property type="entry name" value="PEROXISOMAL MEMBRANE PROTEIN 2, PXMP2 MPV17"/>
    <property type="match status" value="1"/>
</dbReference>
<organism evidence="7 8">
    <name type="scientific">Serendipita vermifera MAFF 305830</name>
    <dbReference type="NCBI Taxonomy" id="933852"/>
    <lineage>
        <taxon>Eukaryota</taxon>
        <taxon>Fungi</taxon>
        <taxon>Dikarya</taxon>
        <taxon>Basidiomycota</taxon>
        <taxon>Agaricomycotina</taxon>
        <taxon>Agaricomycetes</taxon>
        <taxon>Sebacinales</taxon>
        <taxon>Serendipitaceae</taxon>
        <taxon>Serendipita</taxon>
    </lineage>
</organism>
<gene>
    <name evidence="7" type="ORF">M408DRAFT_326412</name>
</gene>
<evidence type="ECO:0008006" key="9">
    <source>
        <dbReference type="Google" id="ProtNLM"/>
    </source>
</evidence>
<dbReference type="OrthoDB" id="860at2759"/>
<dbReference type="Proteomes" id="UP000054097">
    <property type="component" value="Unassembled WGS sequence"/>
</dbReference>
<evidence type="ECO:0000256" key="2">
    <source>
        <dbReference type="ARBA" id="ARBA00006824"/>
    </source>
</evidence>
<dbReference type="EMBL" id="KN824279">
    <property type="protein sequence ID" value="KIM32636.1"/>
    <property type="molecule type" value="Genomic_DNA"/>
</dbReference>
<feature type="transmembrane region" description="Helical" evidence="6">
    <location>
        <begin position="84"/>
        <end position="106"/>
    </location>
</feature>
<dbReference type="GO" id="GO:0005778">
    <property type="term" value="C:peroxisomal membrane"/>
    <property type="evidence" value="ECO:0007669"/>
    <property type="project" value="TreeGrafter"/>
</dbReference>
<name>A0A0C3BMJ8_SERVB</name>